<gene>
    <name evidence="7" type="ORF">CVT26_012975</name>
</gene>
<feature type="transmembrane region" description="Helical" evidence="6">
    <location>
        <begin position="106"/>
        <end position="133"/>
    </location>
</feature>
<accession>A0A409YP50</accession>
<evidence type="ECO:0000313" key="7">
    <source>
        <dbReference type="EMBL" id="PPR04802.1"/>
    </source>
</evidence>
<feature type="transmembrane region" description="Helical" evidence="6">
    <location>
        <begin position="513"/>
        <end position="530"/>
    </location>
</feature>
<feature type="compositionally biased region" description="Basic and acidic residues" evidence="5">
    <location>
        <begin position="432"/>
        <end position="442"/>
    </location>
</feature>
<proteinExistence type="predicted"/>
<evidence type="ECO:0000256" key="2">
    <source>
        <dbReference type="ARBA" id="ARBA00022692"/>
    </source>
</evidence>
<name>A0A409YP50_9AGAR</name>
<organism evidence="7 8">
    <name type="scientific">Gymnopilus dilepis</name>
    <dbReference type="NCBI Taxonomy" id="231916"/>
    <lineage>
        <taxon>Eukaryota</taxon>
        <taxon>Fungi</taxon>
        <taxon>Dikarya</taxon>
        <taxon>Basidiomycota</taxon>
        <taxon>Agaricomycotina</taxon>
        <taxon>Agaricomycetes</taxon>
        <taxon>Agaricomycetidae</taxon>
        <taxon>Agaricales</taxon>
        <taxon>Agaricineae</taxon>
        <taxon>Hymenogastraceae</taxon>
        <taxon>Gymnopilus</taxon>
    </lineage>
</organism>
<dbReference type="SUPFAM" id="SSF81321">
    <property type="entry name" value="Family A G protein-coupled receptor-like"/>
    <property type="match status" value="1"/>
</dbReference>
<feature type="transmembrane region" description="Helical" evidence="6">
    <location>
        <begin position="582"/>
        <end position="601"/>
    </location>
</feature>
<evidence type="ECO:0000256" key="5">
    <source>
        <dbReference type="SAM" id="MobiDB-lite"/>
    </source>
</evidence>
<evidence type="ECO:0000256" key="3">
    <source>
        <dbReference type="ARBA" id="ARBA00022989"/>
    </source>
</evidence>
<feature type="compositionally biased region" description="Polar residues" evidence="5">
    <location>
        <begin position="404"/>
        <end position="429"/>
    </location>
</feature>
<feature type="transmembrane region" description="Helical" evidence="6">
    <location>
        <begin position="196"/>
        <end position="217"/>
    </location>
</feature>
<feature type="transmembrane region" description="Helical" evidence="6">
    <location>
        <begin position="550"/>
        <end position="570"/>
    </location>
</feature>
<comment type="caution">
    <text evidence="7">The sequence shown here is derived from an EMBL/GenBank/DDBJ whole genome shotgun (WGS) entry which is preliminary data.</text>
</comment>
<dbReference type="Proteomes" id="UP000284706">
    <property type="component" value="Unassembled WGS sequence"/>
</dbReference>
<dbReference type="AlphaFoldDB" id="A0A409YP50"/>
<evidence type="ECO:0000256" key="4">
    <source>
        <dbReference type="ARBA" id="ARBA00023136"/>
    </source>
</evidence>
<dbReference type="STRING" id="231916.A0A409YP50"/>
<dbReference type="GO" id="GO:0007189">
    <property type="term" value="P:adenylate cyclase-activating G protein-coupled receptor signaling pathway"/>
    <property type="evidence" value="ECO:0007669"/>
    <property type="project" value="TreeGrafter"/>
</dbReference>
<dbReference type="InParanoid" id="A0A409YP50"/>
<feature type="region of interest" description="Disordered" evidence="5">
    <location>
        <begin position="398"/>
        <end position="452"/>
    </location>
</feature>
<feature type="transmembrane region" description="Helical" evidence="6">
    <location>
        <begin position="633"/>
        <end position="656"/>
    </location>
</feature>
<feature type="transmembrane region" description="Helical" evidence="6">
    <location>
        <begin position="725"/>
        <end position="744"/>
    </location>
</feature>
<dbReference type="GO" id="GO:0005886">
    <property type="term" value="C:plasma membrane"/>
    <property type="evidence" value="ECO:0007669"/>
    <property type="project" value="TreeGrafter"/>
</dbReference>
<evidence type="ECO:0000313" key="8">
    <source>
        <dbReference type="Proteomes" id="UP000284706"/>
    </source>
</evidence>
<comment type="subcellular location">
    <subcellularLocation>
        <location evidence="1">Membrane</location>
        <topology evidence="1">Multi-pass membrane protein</topology>
    </subcellularLocation>
</comment>
<feature type="transmembrane region" description="Helical" evidence="6">
    <location>
        <begin position="39"/>
        <end position="64"/>
    </location>
</feature>
<reference evidence="7 8" key="1">
    <citation type="journal article" date="2018" name="Evol. Lett.">
        <title>Horizontal gene cluster transfer increased hallucinogenic mushroom diversity.</title>
        <authorList>
            <person name="Reynolds H.T."/>
            <person name="Vijayakumar V."/>
            <person name="Gluck-Thaler E."/>
            <person name="Korotkin H.B."/>
            <person name="Matheny P.B."/>
            <person name="Slot J.C."/>
        </authorList>
    </citation>
    <scope>NUCLEOTIDE SEQUENCE [LARGE SCALE GENOMIC DNA]</scope>
    <source>
        <strain evidence="7 8">SRW20</strain>
    </source>
</reference>
<keyword evidence="4 6" id="KW-0472">Membrane</keyword>
<dbReference type="Gene3D" id="1.20.1070.10">
    <property type="entry name" value="Rhodopsin 7-helix transmembrane proteins"/>
    <property type="match status" value="2"/>
</dbReference>
<feature type="transmembrane region" description="Helical" evidence="6">
    <location>
        <begin position="145"/>
        <end position="164"/>
    </location>
</feature>
<feature type="transmembrane region" description="Helical" evidence="6">
    <location>
        <begin position="299"/>
        <end position="318"/>
    </location>
</feature>
<keyword evidence="3 6" id="KW-1133">Transmembrane helix</keyword>
<dbReference type="PANTHER" id="PTHR23112">
    <property type="entry name" value="G PROTEIN-COUPLED RECEPTOR 157-RELATED"/>
    <property type="match status" value="1"/>
</dbReference>
<dbReference type="PANTHER" id="PTHR23112:SF0">
    <property type="entry name" value="TRANSMEMBRANE PROTEIN 116"/>
    <property type="match status" value="1"/>
</dbReference>
<dbReference type="OrthoDB" id="3251871at2759"/>
<protein>
    <submittedName>
        <fullName evidence="7">Uncharacterized protein</fullName>
    </submittedName>
</protein>
<dbReference type="GO" id="GO:0004930">
    <property type="term" value="F:G protein-coupled receptor activity"/>
    <property type="evidence" value="ECO:0007669"/>
    <property type="project" value="TreeGrafter"/>
</dbReference>
<feature type="transmembrane region" description="Helical" evidence="6">
    <location>
        <begin position="76"/>
        <end position="94"/>
    </location>
</feature>
<keyword evidence="2 6" id="KW-0812">Transmembrane</keyword>
<dbReference type="EMBL" id="NHYE01000569">
    <property type="protein sequence ID" value="PPR04802.1"/>
    <property type="molecule type" value="Genomic_DNA"/>
</dbReference>
<evidence type="ECO:0000256" key="1">
    <source>
        <dbReference type="ARBA" id="ARBA00004141"/>
    </source>
</evidence>
<dbReference type="CDD" id="cd00637">
    <property type="entry name" value="7tm_classA_rhodopsin-like"/>
    <property type="match status" value="1"/>
</dbReference>
<feature type="transmembrane region" description="Helical" evidence="6">
    <location>
        <begin position="481"/>
        <end position="501"/>
    </location>
</feature>
<keyword evidence="8" id="KW-1185">Reference proteome</keyword>
<sequence>MSTNSSDAGGDDGDKLCASWFYFDSSLILTYLFSYRNNLAGFGTIPGTCVCFLVLVAYGVVACAPKARNFLDRVSFRLLVYALVSNVGFGIAYAATPAAPGPGCNFGAFCVNLFLTFSTFFTTSIAINLQLVLVHHRNGQRLEKYYLIGTTLLTIVLNVPTFALHQFGWDEESETCWYKNGDPTLKLRWIIGTQSFWIASAATIETICSAIALIWMFSYHRTTRALGEAVLEIGPTSKENSNVDTVIASDKERGVKKFFWTKGSSAKASSTKVDDSARIEEFIRKRPTDITRDPRYRNAVLRIALYPIVSLICNYPTIALDLKTTIQAGLETQDEYRLLVVDLFIYAIRPLAYGLIAATDPSFIMGIREMMGKTYNTRNRSSSDKMSAALEFASIRRGTRPAGGNSSTGTGVRQSNAPTRTGHESQAQSAGDVHEEELHGRGQSETVGVDIISDDRPVESDEEIGVIPVVRMDNVLSGYGIMPGTCVCFVILILYGVVAYFPRARSSLDRVSFRLLVYALLSNVGFGIAYDATPAVPGLRCNLGAFCINLFLSLSTFFTTCIAINLQLVLVHHKNGLRLEKYYVIGTILLTLILNVPPLALNQFGWDEETSTCWYQNKDPAKRLHWVISTSSFWITLATTVETICSAIVLIWMFSYQRTTRTIARQAAIGLEQINKQNAKVVDNATPMPSDQVPPLIVVNEKKRVETFLRKRSTDIMRDPRYRNAIFRIALYPIVSLMCNYPTVALDLKTTIQRGIRSQVDFRLDVLGKEAPLKGMESSLRHADLLIYAIRPLAYGIIAATDPSFIAGVRELLGKPCDAQNKSSSNEISGQLPEFASVSGGVESTIGTTGSIAGDLGNTDHRKTEQNAYLYAPSFSNDVVQGVSQEKVATESPAINLSFNQNNLESGSRTFDYEEEFREANRQI</sequence>
<evidence type="ECO:0000256" key="6">
    <source>
        <dbReference type="SAM" id="Phobius"/>
    </source>
</evidence>